<gene>
    <name evidence="1" type="ORF">F4821DRAFT_278923</name>
</gene>
<sequence length="340" mass="38504">MQDSSSTSATTSSEASSPRGLLEYVSEDVIYYECTLPKYQFADMIFEEMGRIWDAHPKSKGRTDRDLNVNRGIRGGWLYDQARQEVQAQWVEQGIWQEPWAHYELGPRFEDSWKHEKPLPSGISPDALNSSTEARSRPPWLAELRRQRDASRPINMFLYEVTNERERMTNPSTPEILADADADINTQAYERVRRRWEDRHIWNKDWRVLPGMSWRHEKPVPFDSDSNISDMISDEGEGRRGVGSDDDDGNGASGYKGWSLAKAAGAQLMADKEAREGKREAAKPAPEKRKRKATSMKADGGRKRARVVDPKTGSVSGPEDGEESLKRKNAYLAALRKGGA</sequence>
<comment type="caution">
    <text evidence="1">The sequence shown here is derived from an EMBL/GenBank/DDBJ whole genome shotgun (WGS) entry which is preliminary data.</text>
</comment>
<reference evidence="1 2" key="1">
    <citation type="journal article" date="2022" name="New Phytol.">
        <title>Ecological generalism drives hyperdiversity of secondary metabolite gene clusters in xylarialean endophytes.</title>
        <authorList>
            <person name="Franco M.E.E."/>
            <person name="Wisecaver J.H."/>
            <person name="Arnold A.E."/>
            <person name="Ju Y.M."/>
            <person name="Slot J.C."/>
            <person name="Ahrendt S."/>
            <person name="Moore L.P."/>
            <person name="Eastman K.E."/>
            <person name="Scott K."/>
            <person name="Konkel Z."/>
            <person name="Mondo S.J."/>
            <person name="Kuo A."/>
            <person name="Hayes R.D."/>
            <person name="Haridas S."/>
            <person name="Andreopoulos B."/>
            <person name="Riley R."/>
            <person name="LaButti K."/>
            <person name="Pangilinan J."/>
            <person name="Lipzen A."/>
            <person name="Amirebrahimi M."/>
            <person name="Yan J."/>
            <person name="Adam C."/>
            <person name="Keymanesh K."/>
            <person name="Ng V."/>
            <person name="Louie K."/>
            <person name="Northen T."/>
            <person name="Drula E."/>
            <person name="Henrissat B."/>
            <person name="Hsieh H.M."/>
            <person name="Youens-Clark K."/>
            <person name="Lutzoni F."/>
            <person name="Miadlikowska J."/>
            <person name="Eastwood D.C."/>
            <person name="Hamelin R.C."/>
            <person name="Grigoriev I.V."/>
            <person name="U'Ren J.M."/>
        </authorList>
    </citation>
    <scope>NUCLEOTIDE SEQUENCE [LARGE SCALE GENOMIC DNA]</scope>
    <source>
        <strain evidence="1 2">ER1909</strain>
    </source>
</reference>
<name>A0ACC0D026_9PEZI</name>
<evidence type="ECO:0000313" key="1">
    <source>
        <dbReference type="EMBL" id="KAI6086074.1"/>
    </source>
</evidence>
<accession>A0ACC0D026</accession>
<proteinExistence type="predicted"/>
<protein>
    <submittedName>
        <fullName evidence="1">Uncharacterized protein</fullName>
    </submittedName>
</protein>
<dbReference type="Proteomes" id="UP001497680">
    <property type="component" value="Unassembled WGS sequence"/>
</dbReference>
<evidence type="ECO:0000313" key="2">
    <source>
        <dbReference type="Proteomes" id="UP001497680"/>
    </source>
</evidence>
<organism evidence="1 2">
    <name type="scientific">Hypoxylon rubiginosum</name>
    <dbReference type="NCBI Taxonomy" id="110542"/>
    <lineage>
        <taxon>Eukaryota</taxon>
        <taxon>Fungi</taxon>
        <taxon>Dikarya</taxon>
        <taxon>Ascomycota</taxon>
        <taxon>Pezizomycotina</taxon>
        <taxon>Sordariomycetes</taxon>
        <taxon>Xylariomycetidae</taxon>
        <taxon>Xylariales</taxon>
        <taxon>Hypoxylaceae</taxon>
        <taxon>Hypoxylon</taxon>
    </lineage>
</organism>
<keyword evidence="2" id="KW-1185">Reference proteome</keyword>
<dbReference type="EMBL" id="MU394319">
    <property type="protein sequence ID" value="KAI6086074.1"/>
    <property type="molecule type" value="Genomic_DNA"/>
</dbReference>